<dbReference type="InterPro" id="IPR006640">
    <property type="entry name" value="SprT-like_domain"/>
</dbReference>
<organism evidence="2 3">
    <name type="scientific">Parastrongyloides trichosuri</name>
    <name type="common">Possum-specific nematode worm</name>
    <dbReference type="NCBI Taxonomy" id="131310"/>
    <lineage>
        <taxon>Eukaryota</taxon>
        <taxon>Metazoa</taxon>
        <taxon>Ecdysozoa</taxon>
        <taxon>Nematoda</taxon>
        <taxon>Chromadorea</taxon>
        <taxon>Rhabditida</taxon>
        <taxon>Tylenchina</taxon>
        <taxon>Panagrolaimomorpha</taxon>
        <taxon>Strongyloidoidea</taxon>
        <taxon>Strongyloididae</taxon>
        <taxon>Parastrongyloides</taxon>
    </lineage>
</organism>
<dbReference type="GO" id="GO:0006974">
    <property type="term" value="P:DNA damage response"/>
    <property type="evidence" value="ECO:0007669"/>
    <property type="project" value="UniProtKB-ARBA"/>
</dbReference>
<evidence type="ECO:0000313" key="2">
    <source>
        <dbReference type="Proteomes" id="UP000038045"/>
    </source>
</evidence>
<evidence type="ECO:0000313" key="3">
    <source>
        <dbReference type="WBParaSite" id="PTRK_0000996200.1"/>
    </source>
</evidence>
<reference evidence="3" key="1">
    <citation type="submission" date="2017-02" db="UniProtKB">
        <authorList>
            <consortium name="WormBaseParasite"/>
        </authorList>
    </citation>
    <scope>IDENTIFICATION</scope>
</reference>
<sequence length="160" mass="18613">MVLMNLCYKIFNKYCFGNLLPEHVVIEWDNHLTKVSGTTNLLSNSIIVITLSQKICNTPYRIRDTILHEMCHIASYIIDGINDYEHGECFGKWTEICRRGFPKIPQVSKNHSHKKTSKSKDACEECSQEIVDMAFLKICDTCNSNVPCKYRYEDTYYKII</sequence>
<keyword evidence="2" id="KW-1185">Reference proteome</keyword>
<dbReference type="Pfam" id="PF10263">
    <property type="entry name" value="SprT-like"/>
    <property type="match status" value="1"/>
</dbReference>
<dbReference type="PANTHER" id="PTHR23099:SF0">
    <property type="entry name" value="GERM CELL NUCLEAR ACIDIC PROTEIN"/>
    <property type="match status" value="1"/>
</dbReference>
<feature type="domain" description="SprT-like" evidence="1">
    <location>
        <begin position="1"/>
        <end position="149"/>
    </location>
</feature>
<protein>
    <submittedName>
        <fullName evidence="3">SprT-like domain-containing protein</fullName>
    </submittedName>
</protein>
<dbReference type="AlphaFoldDB" id="A0A0N4ZN47"/>
<accession>A0A0N4ZN47</accession>
<dbReference type="Proteomes" id="UP000038045">
    <property type="component" value="Unplaced"/>
</dbReference>
<dbReference type="WBParaSite" id="PTRK_0000996200.1">
    <property type="protein sequence ID" value="PTRK_0000996200.1"/>
    <property type="gene ID" value="PTRK_0000996200"/>
</dbReference>
<dbReference type="PANTHER" id="PTHR23099">
    <property type="entry name" value="TRANSCRIPTIONAL REGULATOR"/>
    <property type="match status" value="1"/>
</dbReference>
<dbReference type="GO" id="GO:0005634">
    <property type="term" value="C:nucleus"/>
    <property type="evidence" value="ECO:0007669"/>
    <property type="project" value="TreeGrafter"/>
</dbReference>
<proteinExistence type="predicted"/>
<name>A0A0N4ZN47_PARTI</name>
<dbReference type="SMART" id="SM00731">
    <property type="entry name" value="SprT"/>
    <property type="match status" value="1"/>
</dbReference>
<dbReference type="STRING" id="131310.A0A0N4ZN47"/>
<evidence type="ECO:0000259" key="1">
    <source>
        <dbReference type="SMART" id="SM00731"/>
    </source>
</evidence>